<dbReference type="PANTHER" id="PTHR46648">
    <property type="entry name" value="HIT FAMILY PROTEIN 1"/>
    <property type="match status" value="1"/>
</dbReference>
<dbReference type="InterPro" id="IPR036265">
    <property type="entry name" value="HIT-like_sf"/>
</dbReference>
<dbReference type="PRINTS" id="PR00332">
    <property type="entry name" value="HISTRIAD"/>
</dbReference>
<dbReference type="Gene3D" id="3.30.428.10">
    <property type="entry name" value="HIT-like"/>
    <property type="match status" value="1"/>
</dbReference>
<dbReference type="SUPFAM" id="SSF54197">
    <property type="entry name" value="HIT-like"/>
    <property type="match status" value="1"/>
</dbReference>
<dbReference type="InterPro" id="IPR011146">
    <property type="entry name" value="HIT-like"/>
</dbReference>
<dbReference type="PROSITE" id="PS51084">
    <property type="entry name" value="HIT_2"/>
    <property type="match status" value="1"/>
</dbReference>
<proteinExistence type="predicted"/>
<dbReference type="GO" id="GO:0009117">
    <property type="term" value="P:nucleotide metabolic process"/>
    <property type="evidence" value="ECO:0007669"/>
    <property type="project" value="TreeGrafter"/>
</dbReference>
<protein>
    <recommendedName>
        <fullName evidence="1">HIT domain-containing protein</fullName>
    </recommendedName>
</protein>
<sequence length="139" mass="15398">NKVECIFCRIIAGEIPAIKVLDEDLVLAFMDINPSSQGHLLVVPKQHAENIFEISEGDLGAVTSAVRRCAKAAKEALKAEGVTILQLNGRASDQIVPHLHVHIMPRWENDGLSVSQWEMKPGNMEEIKDIARKVQEHLS</sequence>
<evidence type="ECO:0000313" key="2">
    <source>
        <dbReference type="EMBL" id="GAH34256.1"/>
    </source>
</evidence>
<feature type="non-terminal residue" evidence="2">
    <location>
        <position position="1"/>
    </location>
</feature>
<dbReference type="AlphaFoldDB" id="X1ELK7"/>
<dbReference type="EMBL" id="BARU01013219">
    <property type="protein sequence ID" value="GAH34256.1"/>
    <property type="molecule type" value="Genomic_DNA"/>
</dbReference>
<comment type="caution">
    <text evidence="2">The sequence shown here is derived from an EMBL/GenBank/DDBJ whole genome shotgun (WGS) entry which is preliminary data.</text>
</comment>
<reference evidence="2" key="1">
    <citation type="journal article" date="2014" name="Front. Microbiol.">
        <title>High frequency of phylogenetically diverse reductive dehalogenase-homologous genes in deep subseafloor sedimentary metagenomes.</title>
        <authorList>
            <person name="Kawai M."/>
            <person name="Futagami T."/>
            <person name="Toyoda A."/>
            <person name="Takaki Y."/>
            <person name="Nishi S."/>
            <person name="Hori S."/>
            <person name="Arai W."/>
            <person name="Tsubouchi T."/>
            <person name="Morono Y."/>
            <person name="Uchiyama I."/>
            <person name="Ito T."/>
            <person name="Fujiyama A."/>
            <person name="Inagaki F."/>
            <person name="Takami H."/>
        </authorList>
    </citation>
    <scope>NUCLEOTIDE SEQUENCE</scope>
    <source>
        <strain evidence="2">Expedition CK06-06</strain>
    </source>
</reference>
<dbReference type="Pfam" id="PF01230">
    <property type="entry name" value="HIT"/>
    <property type="match status" value="1"/>
</dbReference>
<dbReference type="PANTHER" id="PTHR46648:SF1">
    <property type="entry name" value="ADENOSINE 5'-MONOPHOSPHORAMIDASE HNT1"/>
    <property type="match status" value="1"/>
</dbReference>
<dbReference type="InterPro" id="IPR001310">
    <property type="entry name" value="Histidine_triad_HIT"/>
</dbReference>
<feature type="domain" description="HIT" evidence="1">
    <location>
        <begin position="6"/>
        <end position="113"/>
    </location>
</feature>
<evidence type="ECO:0000259" key="1">
    <source>
        <dbReference type="PROSITE" id="PS51084"/>
    </source>
</evidence>
<dbReference type="GO" id="GO:0003824">
    <property type="term" value="F:catalytic activity"/>
    <property type="evidence" value="ECO:0007669"/>
    <property type="project" value="InterPro"/>
</dbReference>
<name>X1ELK7_9ZZZZ</name>
<organism evidence="2">
    <name type="scientific">marine sediment metagenome</name>
    <dbReference type="NCBI Taxonomy" id="412755"/>
    <lineage>
        <taxon>unclassified sequences</taxon>
        <taxon>metagenomes</taxon>
        <taxon>ecological metagenomes</taxon>
    </lineage>
</organism>
<gene>
    <name evidence="2" type="ORF">S03H2_23993</name>
</gene>
<accession>X1ELK7</accession>